<dbReference type="PANTHER" id="PTHR35800">
    <property type="entry name" value="PROTEIN JAG"/>
    <property type="match status" value="1"/>
</dbReference>
<sequence>MKQFEGKSLEEVYELASNEFGCSITELDIDIIQQPAKGFLGIGKKSAVIEAIPKKSRRKDLRKHKEHKFRKKDIKIEEFSKRVEESHKKDEKAQQRKRSEERKKEQKLHSVPKVETKEKIFDNFYNEDNGRREVSKIIVKKDKDEILEEVNEGLISLFKDTCYGIDNIKVEFYDDNTLYIEFTGEDSALLIGKEGYRYKALSYILFNWINEKYGLMLRLEVAEFLKNQESAIHNYLEPIIEIIKEKGSFKTKPLDGILVHIALKKLREEFPEKYVAVKTNIRGDKYVLVNEYRSKEQ</sequence>
<dbReference type="AlphaFoldDB" id="A0A4Q0XZB2"/>
<feature type="region of interest" description="Disordered" evidence="1">
    <location>
        <begin position="85"/>
        <end position="110"/>
    </location>
</feature>
<accession>A0A4Q0XZB2</accession>
<protein>
    <submittedName>
        <fullName evidence="3">Protein jag</fullName>
    </submittedName>
</protein>
<organism evidence="3 4">
    <name type="scientific">Halarcobacter anaerophilus</name>
    <dbReference type="NCBI Taxonomy" id="877500"/>
    <lineage>
        <taxon>Bacteria</taxon>
        <taxon>Pseudomonadati</taxon>
        <taxon>Campylobacterota</taxon>
        <taxon>Epsilonproteobacteria</taxon>
        <taxon>Campylobacterales</taxon>
        <taxon>Arcobacteraceae</taxon>
        <taxon>Halarcobacter</taxon>
    </lineage>
</organism>
<dbReference type="Pfam" id="PF18472">
    <property type="entry name" value="HP1451_C"/>
    <property type="match status" value="1"/>
</dbReference>
<dbReference type="STRING" id="877500.GCA_000935065_02064"/>
<dbReference type="PANTHER" id="PTHR35800:SF1">
    <property type="entry name" value="RNA-BINDING PROTEIN KHPB"/>
    <property type="match status" value="1"/>
</dbReference>
<dbReference type="RefSeq" id="WP_044417751.1">
    <property type="nucleotide sequence ID" value="NZ_CP041070.1"/>
</dbReference>
<gene>
    <name evidence="3" type="ORF">CRV06_09250</name>
</gene>
<dbReference type="Proteomes" id="UP000290191">
    <property type="component" value="Unassembled WGS sequence"/>
</dbReference>
<reference evidence="3 4" key="1">
    <citation type="submission" date="2017-10" db="EMBL/GenBank/DDBJ databases">
        <title>Genomics of the genus Arcobacter.</title>
        <authorList>
            <person name="Perez-Cataluna A."/>
            <person name="Figueras M.J."/>
        </authorList>
    </citation>
    <scope>NUCLEOTIDE SEQUENCE [LARGE SCALE GENOMIC DNA]</scope>
    <source>
        <strain evidence="3 4">DSM 24636</strain>
    </source>
</reference>
<dbReference type="Gene3D" id="3.30.300.20">
    <property type="match status" value="1"/>
</dbReference>
<dbReference type="Pfam" id="PF14804">
    <property type="entry name" value="Jag_N"/>
    <property type="match status" value="1"/>
</dbReference>
<dbReference type="OrthoDB" id="5329502at2"/>
<dbReference type="EMBL" id="PDKO01000007">
    <property type="protein sequence ID" value="RXJ62643.1"/>
    <property type="molecule type" value="Genomic_DNA"/>
</dbReference>
<evidence type="ECO:0000313" key="4">
    <source>
        <dbReference type="Proteomes" id="UP000290191"/>
    </source>
</evidence>
<dbReference type="InterPro" id="IPR039247">
    <property type="entry name" value="KhpB"/>
</dbReference>
<dbReference type="InterPro" id="IPR032782">
    <property type="entry name" value="KhpB_N"/>
</dbReference>
<dbReference type="SMART" id="SM01245">
    <property type="entry name" value="Jag_N"/>
    <property type="match status" value="1"/>
</dbReference>
<keyword evidence="4" id="KW-1185">Reference proteome</keyword>
<evidence type="ECO:0000259" key="2">
    <source>
        <dbReference type="SMART" id="SM01245"/>
    </source>
</evidence>
<dbReference type="InterPro" id="IPR038247">
    <property type="entry name" value="Jag_N_dom_sf"/>
</dbReference>
<comment type="caution">
    <text evidence="3">The sequence shown here is derived from an EMBL/GenBank/DDBJ whole genome shotgun (WGS) entry which is preliminary data.</text>
</comment>
<dbReference type="Gene3D" id="3.30.30.80">
    <property type="entry name" value="probable RNA-binding protein from clostridium symbiosum atcc 14940"/>
    <property type="match status" value="1"/>
</dbReference>
<dbReference type="GO" id="GO:0003723">
    <property type="term" value="F:RNA binding"/>
    <property type="evidence" value="ECO:0007669"/>
    <property type="project" value="InterPro"/>
</dbReference>
<dbReference type="InterPro" id="IPR015946">
    <property type="entry name" value="KH_dom-like_a/b"/>
</dbReference>
<feature type="domain" description="RNA-binding protein KhpB N-terminal" evidence="2">
    <location>
        <begin position="3"/>
        <end position="54"/>
    </location>
</feature>
<evidence type="ECO:0000256" key="1">
    <source>
        <dbReference type="SAM" id="MobiDB-lite"/>
    </source>
</evidence>
<proteinExistence type="predicted"/>
<name>A0A4Q0XZB2_9BACT</name>
<dbReference type="Gene3D" id="3.30.1370.180">
    <property type="match status" value="1"/>
</dbReference>
<dbReference type="InterPro" id="IPR040977">
    <property type="entry name" value="HP1451_C"/>
</dbReference>
<evidence type="ECO:0000313" key="3">
    <source>
        <dbReference type="EMBL" id="RXJ62643.1"/>
    </source>
</evidence>